<dbReference type="EMBL" id="JAGMVJ010000001">
    <property type="protein sequence ID" value="KAH7095609.1"/>
    <property type="molecule type" value="Genomic_DNA"/>
</dbReference>
<dbReference type="AlphaFoldDB" id="A0A8K0RGB7"/>
<dbReference type="Proteomes" id="UP000813461">
    <property type="component" value="Unassembled WGS sequence"/>
</dbReference>
<gene>
    <name evidence="1" type="ORF">FB567DRAFT_512978</name>
</gene>
<evidence type="ECO:0000313" key="1">
    <source>
        <dbReference type="EMBL" id="KAH7095609.1"/>
    </source>
</evidence>
<comment type="caution">
    <text evidence="1">The sequence shown here is derived from an EMBL/GenBank/DDBJ whole genome shotgun (WGS) entry which is preliminary data.</text>
</comment>
<reference evidence="1" key="1">
    <citation type="journal article" date="2021" name="Nat. Commun.">
        <title>Genetic determinants of endophytism in the Arabidopsis root mycobiome.</title>
        <authorList>
            <person name="Mesny F."/>
            <person name="Miyauchi S."/>
            <person name="Thiergart T."/>
            <person name="Pickel B."/>
            <person name="Atanasova L."/>
            <person name="Karlsson M."/>
            <person name="Huettel B."/>
            <person name="Barry K.W."/>
            <person name="Haridas S."/>
            <person name="Chen C."/>
            <person name="Bauer D."/>
            <person name="Andreopoulos W."/>
            <person name="Pangilinan J."/>
            <person name="LaButti K."/>
            <person name="Riley R."/>
            <person name="Lipzen A."/>
            <person name="Clum A."/>
            <person name="Drula E."/>
            <person name="Henrissat B."/>
            <person name="Kohler A."/>
            <person name="Grigoriev I.V."/>
            <person name="Martin F.M."/>
            <person name="Hacquard S."/>
        </authorList>
    </citation>
    <scope>NUCLEOTIDE SEQUENCE</scope>
    <source>
        <strain evidence="1">MPI-SDFR-AT-0120</strain>
    </source>
</reference>
<accession>A0A8K0RGB7</accession>
<name>A0A8K0RGB7_9PLEO</name>
<keyword evidence="2" id="KW-1185">Reference proteome</keyword>
<evidence type="ECO:0000313" key="2">
    <source>
        <dbReference type="Proteomes" id="UP000813461"/>
    </source>
</evidence>
<organism evidence="1 2">
    <name type="scientific">Paraphoma chrysanthemicola</name>
    <dbReference type="NCBI Taxonomy" id="798071"/>
    <lineage>
        <taxon>Eukaryota</taxon>
        <taxon>Fungi</taxon>
        <taxon>Dikarya</taxon>
        <taxon>Ascomycota</taxon>
        <taxon>Pezizomycotina</taxon>
        <taxon>Dothideomycetes</taxon>
        <taxon>Pleosporomycetidae</taxon>
        <taxon>Pleosporales</taxon>
        <taxon>Pleosporineae</taxon>
        <taxon>Phaeosphaeriaceae</taxon>
        <taxon>Paraphoma</taxon>
    </lineage>
</organism>
<proteinExistence type="predicted"/>
<sequence length="71" mass="8461">MFEIKQPLLFFLTCWPFSSPFPPFFDPNWTYPVSQLESPQRTRNAIPLWPDRYSTRICEYLMSSKPAKNLS</sequence>
<protein>
    <submittedName>
        <fullName evidence="1">Uncharacterized protein</fullName>
    </submittedName>
</protein>